<dbReference type="InterPro" id="IPR000700">
    <property type="entry name" value="PAS-assoc_C"/>
</dbReference>
<dbReference type="SMART" id="SM00086">
    <property type="entry name" value="PAC"/>
    <property type="match status" value="2"/>
</dbReference>
<dbReference type="InterPro" id="IPR052155">
    <property type="entry name" value="Biofilm_reg_signaling"/>
</dbReference>
<dbReference type="SMART" id="SM00091">
    <property type="entry name" value="PAS"/>
    <property type="match status" value="3"/>
</dbReference>
<dbReference type="SUPFAM" id="SSF141868">
    <property type="entry name" value="EAL domain-like"/>
    <property type="match status" value="1"/>
</dbReference>
<dbReference type="Gene3D" id="3.30.70.270">
    <property type="match status" value="1"/>
</dbReference>
<feature type="domain" description="PAC" evidence="8">
    <location>
        <begin position="670"/>
        <end position="723"/>
    </location>
</feature>
<dbReference type="InterPro" id="IPR000160">
    <property type="entry name" value="GGDEF_dom"/>
</dbReference>
<dbReference type="SUPFAM" id="SSF55073">
    <property type="entry name" value="Nucleotide cyclase"/>
    <property type="match status" value="1"/>
</dbReference>
<feature type="region of interest" description="Disordered" evidence="6">
    <location>
        <begin position="1157"/>
        <end position="1181"/>
    </location>
</feature>
<dbReference type="InterPro" id="IPR043128">
    <property type="entry name" value="Rev_trsase/Diguanyl_cyclase"/>
</dbReference>
<dbReference type="Pfam" id="PF00563">
    <property type="entry name" value="EAL"/>
    <property type="match status" value="1"/>
</dbReference>
<reference evidence="12 13" key="1">
    <citation type="submission" date="2014-02" db="EMBL/GenBank/DDBJ databases">
        <title>Expanding our view of genomic diversity in Candidatus Accumulibacter clades.</title>
        <authorList>
            <person name="Skennerton C.T."/>
            <person name="Barr J.J."/>
            <person name="Slater F.R."/>
            <person name="Bond P.L."/>
            <person name="Tyson G.W."/>
        </authorList>
    </citation>
    <scope>NUCLEOTIDE SEQUENCE [LARGE SCALE GENOMIC DNA]</scope>
    <source>
        <strain evidence="13">BA-92</strain>
    </source>
</reference>
<dbReference type="InterPro" id="IPR042240">
    <property type="entry name" value="CHASE_sf"/>
</dbReference>
<dbReference type="Gene3D" id="3.30.450.350">
    <property type="entry name" value="CHASE domain"/>
    <property type="match status" value="1"/>
</dbReference>
<evidence type="ECO:0000256" key="1">
    <source>
        <dbReference type="ARBA" id="ARBA00004370"/>
    </source>
</evidence>
<evidence type="ECO:0000313" key="12">
    <source>
        <dbReference type="EMBL" id="EXI79059.1"/>
    </source>
</evidence>
<evidence type="ECO:0000259" key="9">
    <source>
        <dbReference type="PROSITE" id="PS50839"/>
    </source>
</evidence>
<organism evidence="12 13">
    <name type="scientific">Candidatus Accumulibacter appositus</name>
    <dbReference type="NCBI Taxonomy" id="1454003"/>
    <lineage>
        <taxon>Bacteria</taxon>
        <taxon>Pseudomonadati</taxon>
        <taxon>Pseudomonadota</taxon>
        <taxon>Betaproteobacteria</taxon>
        <taxon>Candidatus Accumulibacter</taxon>
    </lineage>
</organism>
<evidence type="ECO:0000256" key="2">
    <source>
        <dbReference type="ARBA" id="ARBA00022692"/>
    </source>
</evidence>
<dbReference type="InterPro" id="IPR013656">
    <property type="entry name" value="PAS_4"/>
</dbReference>
<feature type="domain" description="CHASE" evidence="9">
    <location>
        <begin position="52"/>
        <end position="218"/>
    </location>
</feature>
<sequence length="1181" mass="130734">MTAWVSKSLSDAAHERLEERFRQAATTRADLVRQRIVDQLDNLTALQRLFGSVEAVGWRAFEKFAGPMVGDHGIRGFGWLPMVKGADRGDFERHARQLWGDSFAISERNAEGAMQPVADRTRYFPVLYAVPLEPNHLAIGVNLHAASNRGPLIEQAIDTGLQVSSDLGPLLIDNRQTDTVVIVAPVYRGGDIPPTRDQRRAAIQGIVLAVLSMNQMFDAANAGDVETGLNVFLLDQTQPEEQQLIRAWTPYGQPAERATAAVIDDYRTEIEIGRRLWVIEVEATPRWLERNGSPTIAYVPLVGGLLTLLLLTYLHSVLNRRAMAEELVRERTADLLERENSYRTLVENLPVIISRYDDQYRHLFTNASFEHSLGLAPGSVLGKTLREVFSEFPGLDAALLDQWEGALAAVYECNRAQQIEFGFPTPLGPRYFDGVLVPEHSLPTGVTSVLGIFHEITERHTAEAWARKLSLVVEQNPATIIITDTEGRIEYVNAKFVETTGYAKDEVIGQTPAILKSGRTAASTYVELWARLKAGGSWHGEFENKRRDGSLYHERALVAPVEDSQGRTTNYVAIKQDVSELRQMIDRLHESESRFRGVVSAMAEGLMLWSQAGKLIFSNPAADEIFADSGDFPGGACLASGTTRVCEDGTPFAAEDWPWVVAIREAREVREVVMGLRAGDGSLRWILINASPLCTGNAMQANAAVATFTDITERKAAQQRAEFLAHHDPLTGLPNRLLLRDRLEQALATARRSHGRVALMFLDLDRFKTINDSLGHPVGDKLLQAVVARLTTCVRESDTISRQGGDEFVIVLRDARDSESVSRLADKIQQRMGEPFRIDQHALSTSFSIGIALFPDDGQDFDSLTQKADTAMYHAKHAGRNAHRFFTEQMNVQAVEHMHLETRLRQAIERAEFVLHYQPQTDLASGAITGVEALVRWQSPDQGLVAPARFIAIAEETGLIVPLGRWVLGEACRQASAWQAAGLPPFSVAVNLSGLQFRRSDLLETVINALVLADLDSEWLELELTESILIQDAEITLETARRLKAIGVKLSVDDFGTGYSSLAYLKRFAVDKIKIARPFVRDLVSDADDAAIVRAIVQMAHALKLRTIAEGVENAEVAEELRRSQCDEIQGYWIARPMPADALAAFVLDHQRVSRESRACDSRPPLLSAAGEGPGKEEGRS</sequence>
<dbReference type="CDD" id="cd00130">
    <property type="entry name" value="PAS"/>
    <property type="match status" value="1"/>
</dbReference>
<dbReference type="Pfam" id="PF13426">
    <property type="entry name" value="PAS_9"/>
    <property type="match status" value="1"/>
</dbReference>
<feature type="domain" description="GGDEF" evidence="11">
    <location>
        <begin position="755"/>
        <end position="888"/>
    </location>
</feature>
<accession>A0A011QJN7</accession>
<evidence type="ECO:0000259" key="11">
    <source>
        <dbReference type="PROSITE" id="PS50887"/>
    </source>
</evidence>
<dbReference type="PROSITE" id="PS50887">
    <property type="entry name" value="GGDEF"/>
    <property type="match status" value="1"/>
</dbReference>
<dbReference type="FunFam" id="3.20.20.450:FF:000001">
    <property type="entry name" value="Cyclic di-GMP phosphodiesterase yahA"/>
    <property type="match status" value="1"/>
</dbReference>
<keyword evidence="2" id="KW-0812">Transmembrane</keyword>
<feature type="domain" description="PAS" evidence="7">
    <location>
        <begin position="338"/>
        <end position="389"/>
    </location>
</feature>
<evidence type="ECO:0000256" key="6">
    <source>
        <dbReference type="SAM" id="MobiDB-lite"/>
    </source>
</evidence>
<dbReference type="Pfam" id="PF03924">
    <property type="entry name" value="CHASE"/>
    <property type="match status" value="1"/>
</dbReference>
<dbReference type="SMART" id="SM00267">
    <property type="entry name" value="GGDEF"/>
    <property type="match status" value="1"/>
</dbReference>
<protein>
    <submittedName>
        <fullName evidence="12">Cyclic di-GMP phosphodiesterase Gmr</fullName>
        <ecNumber evidence="12">3.1.4.52</ecNumber>
    </submittedName>
</protein>
<dbReference type="CDD" id="cd01948">
    <property type="entry name" value="EAL"/>
    <property type="match status" value="1"/>
</dbReference>
<dbReference type="Proteomes" id="UP000021816">
    <property type="component" value="Unassembled WGS sequence"/>
</dbReference>
<evidence type="ECO:0000259" key="10">
    <source>
        <dbReference type="PROSITE" id="PS50883"/>
    </source>
</evidence>
<dbReference type="GO" id="GO:0007165">
    <property type="term" value="P:signal transduction"/>
    <property type="evidence" value="ECO:0007669"/>
    <property type="project" value="UniProtKB-ARBA"/>
</dbReference>
<evidence type="ECO:0000259" key="7">
    <source>
        <dbReference type="PROSITE" id="PS50112"/>
    </source>
</evidence>
<comment type="caution">
    <text evidence="12">The sequence shown here is derived from an EMBL/GenBank/DDBJ whole genome shotgun (WGS) entry which is preliminary data.</text>
</comment>
<dbReference type="GO" id="GO:0016020">
    <property type="term" value="C:membrane"/>
    <property type="evidence" value="ECO:0007669"/>
    <property type="project" value="UniProtKB-SubCell"/>
</dbReference>
<dbReference type="AlphaFoldDB" id="A0A011QJN7"/>
<dbReference type="PROSITE" id="PS50113">
    <property type="entry name" value="PAC"/>
    <property type="match status" value="2"/>
</dbReference>
<dbReference type="SMART" id="SM00052">
    <property type="entry name" value="EAL"/>
    <property type="match status" value="1"/>
</dbReference>
<comment type="catalytic activity">
    <reaction evidence="5">
        <text>3',3'-c-di-GMP + H2O = 5'-phosphoguanylyl(3'-&gt;5')guanosine + H(+)</text>
        <dbReference type="Rhea" id="RHEA:24902"/>
        <dbReference type="ChEBI" id="CHEBI:15377"/>
        <dbReference type="ChEBI" id="CHEBI:15378"/>
        <dbReference type="ChEBI" id="CHEBI:58754"/>
        <dbReference type="ChEBI" id="CHEBI:58805"/>
        <dbReference type="EC" id="3.1.4.52"/>
    </reaction>
    <physiologicalReaction direction="left-to-right" evidence="5">
        <dbReference type="Rhea" id="RHEA:24903"/>
    </physiologicalReaction>
</comment>
<dbReference type="PROSITE" id="PS50112">
    <property type="entry name" value="PAS"/>
    <property type="match status" value="2"/>
</dbReference>
<dbReference type="PANTHER" id="PTHR44757">
    <property type="entry name" value="DIGUANYLATE CYCLASE DGCP"/>
    <property type="match status" value="1"/>
</dbReference>
<dbReference type="Pfam" id="PF00990">
    <property type="entry name" value="GGDEF"/>
    <property type="match status" value="1"/>
</dbReference>
<dbReference type="CDD" id="cd01949">
    <property type="entry name" value="GGDEF"/>
    <property type="match status" value="1"/>
</dbReference>
<dbReference type="PROSITE" id="PS50839">
    <property type="entry name" value="CHASE"/>
    <property type="match status" value="1"/>
</dbReference>
<dbReference type="PANTHER" id="PTHR44757:SF2">
    <property type="entry name" value="BIOFILM ARCHITECTURE MAINTENANCE PROTEIN MBAA"/>
    <property type="match status" value="1"/>
</dbReference>
<comment type="subcellular location">
    <subcellularLocation>
        <location evidence="1">Membrane</location>
    </subcellularLocation>
</comment>
<dbReference type="SUPFAM" id="SSF55785">
    <property type="entry name" value="PYP-like sensor domain (PAS domain)"/>
    <property type="match status" value="3"/>
</dbReference>
<gene>
    <name evidence="12" type="primary">gmr_15</name>
    <name evidence="12" type="ORF">AW10_02701</name>
</gene>
<name>A0A011QJN7_9PROT</name>
<dbReference type="InterPro" id="IPR001610">
    <property type="entry name" value="PAC"/>
</dbReference>
<dbReference type="EMBL" id="JEMX01000061">
    <property type="protein sequence ID" value="EXI79059.1"/>
    <property type="molecule type" value="Genomic_DNA"/>
</dbReference>
<dbReference type="InterPro" id="IPR000014">
    <property type="entry name" value="PAS"/>
</dbReference>
<dbReference type="NCBIfam" id="TIGR00229">
    <property type="entry name" value="sensory_box"/>
    <property type="match status" value="2"/>
</dbReference>
<dbReference type="InterPro" id="IPR006189">
    <property type="entry name" value="CHASE_dom"/>
</dbReference>
<keyword evidence="4" id="KW-0472">Membrane</keyword>
<evidence type="ECO:0000259" key="8">
    <source>
        <dbReference type="PROSITE" id="PS50113"/>
    </source>
</evidence>
<evidence type="ECO:0000256" key="3">
    <source>
        <dbReference type="ARBA" id="ARBA00022989"/>
    </source>
</evidence>
<dbReference type="Gene3D" id="3.20.20.450">
    <property type="entry name" value="EAL domain"/>
    <property type="match status" value="1"/>
</dbReference>
<feature type="domain" description="EAL" evidence="10">
    <location>
        <begin position="897"/>
        <end position="1151"/>
    </location>
</feature>
<dbReference type="InterPro" id="IPR001633">
    <property type="entry name" value="EAL_dom"/>
</dbReference>
<dbReference type="InterPro" id="IPR035965">
    <property type="entry name" value="PAS-like_dom_sf"/>
</dbReference>
<dbReference type="GO" id="GO:0071111">
    <property type="term" value="F:cyclic-guanylate-specific phosphodiesterase activity"/>
    <property type="evidence" value="ECO:0007669"/>
    <property type="project" value="UniProtKB-EC"/>
</dbReference>
<evidence type="ECO:0000313" key="13">
    <source>
        <dbReference type="Proteomes" id="UP000021816"/>
    </source>
</evidence>
<dbReference type="Pfam" id="PF08448">
    <property type="entry name" value="PAS_4"/>
    <property type="match status" value="1"/>
</dbReference>
<dbReference type="InterPro" id="IPR029787">
    <property type="entry name" value="Nucleotide_cyclase"/>
</dbReference>
<dbReference type="InterPro" id="IPR035919">
    <property type="entry name" value="EAL_sf"/>
</dbReference>
<feature type="domain" description="PAS" evidence="7">
    <location>
        <begin position="465"/>
        <end position="511"/>
    </location>
</feature>
<dbReference type="NCBIfam" id="TIGR00254">
    <property type="entry name" value="GGDEF"/>
    <property type="match status" value="1"/>
</dbReference>
<keyword evidence="12" id="KW-0378">Hydrolase</keyword>
<dbReference type="SMART" id="SM01079">
    <property type="entry name" value="CHASE"/>
    <property type="match status" value="1"/>
</dbReference>
<dbReference type="PATRIC" id="fig|1454003.3.peg.2755"/>
<evidence type="ECO:0000256" key="5">
    <source>
        <dbReference type="ARBA" id="ARBA00051114"/>
    </source>
</evidence>
<dbReference type="GO" id="GO:0071732">
    <property type="term" value="P:cellular response to nitric oxide"/>
    <property type="evidence" value="ECO:0007669"/>
    <property type="project" value="UniProtKB-ARBA"/>
</dbReference>
<evidence type="ECO:0000256" key="4">
    <source>
        <dbReference type="ARBA" id="ARBA00023136"/>
    </source>
</evidence>
<dbReference type="Gene3D" id="3.30.450.20">
    <property type="entry name" value="PAS domain"/>
    <property type="match status" value="3"/>
</dbReference>
<dbReference type="STRING" id="1454003.AW10_02701"/>
<proteinExistence type="predicted"/>
<keyword evidence="3" id="KW-1133">Transmembrane helix</keyword>
<dbReference type="FunFam" id="3.30.70.270:FF:000001">
    <property type="entry name" value="Diguanylate cyclase domain protein"/>
    <property type="match status" value="1"/>
</dbReference>
<dbReference type="EC" id="3.1.4.52" evidence="12"/>
<dbReference type="PROSITE" id="PS50883">
    <property type="entry name" value="EAL"/>
    <property type="match status" value="1"/>
</dbReference>
<feature type="domain" description="PAC" evidence="8">
    <location>
        <begin position="538"/>
        <end position="590"/>
    </location>
</feature>